<sequence>RYIGEPIALLAAEDRRSTERAARLVTIDYQQLPAVFDPLSALSPDAPTVAVSEAVEEKPNVFNTMRIRKGDIEQGFAEADIVIEETYHTGYQEHAYLETQGAIAVPEENGSMVIYGTMQCPFYVQAAVAKVLDLSLSKIRVVQTTTGGAFGGKEDIPSVISSLAALLARKSRRPVKLVLTREEDILTSSKRHPSVVHYKSGARSDGTLTAIEVDFVYNAGAYQTLSSAVLWRGLVHS</sequence>
<evidence type="ECO:0000313" key="2">
    <source>
        <dbReference type="EMBL" id="GAG53115.1"/>
    </source>
</evidence>
<dbReference type="SUPFAM" id="SSF54665">
    <property type="entry name" value="CO dehydrogenase molybdoprotein N-domain-like"/>
    <property type="match status" value="1"/>
</dbReference>
<dbReference type="SUPFAM" id="SSF56003">
    <property type="entry name" value="Molybdenum cofactor-binding domain"/>
    <property type="match status" value="1"/>
</dbReference>
<dbReference type="FunFam" id="3.30.365.10:FF:000001">
    <property type="entry name" value="Xanthine dehydrogenase oxidase"/>
    <property type="match status" value="1"/>
</dbReference>
<reference evidence="2" key="1">
    <citation type="journal article" date="2014" name="Front. Microbiol.">
        <title>High frequency of phylogenetically diverse reductive dehalogenase-homologous genes in deep subseafloor sedimentary metagenomes.</title>
        <authorList>
            <person name="Kawai M."/>
            <person name="Futagami T."/>
            <person name="Toyoda A."/>
            <person name="Takaki Y."/>
            <person name="Nishi S."/>
            <person name="Hori S."/>
            <person name="Arai W."/>
            <person name="Tsubouchi T."/>
            <person name="Morono Y."/>
            <person name="Uchiyama I."/>
            <person name="Ito T."/>
            <person name="Fujiyama A."/>
            <person name="Inagaki F."/>
            <person name="Takami H."/>
        </authorList>
    </citation>
    <scope>NUCLEOTIDE SEQUENCE</scope>
    <source>
        <strain evidence="2">Expedition CK06-06</strain>
    </source>
</reference>
<dbReference type="InterPro" id="IPR037165">
    <property type="entry name" value="AldOxase/xan_DH_Mopterin-bd_sf"/>
</dbReference>
<dbReference type="GO" id="GO:0005506">
    <property type="term" value="F:iron ion binding"/>
    <property type="evidence" value="ECO:0007669"/>
    <property type="project" value="InterPro"/>
</dbReference>
<dbReference type="InterPro" id="IPR036856">
    <property type="entry name" value="Ald_Oxase/Xan_DH_a/b_sf"/>
</dbReference>
<feature type="non-terminal residue" evidence="2">
    <location>
        <position position="237"/>
    </location>
</feature>
<accession>X0YB76</accession>
<dbReference type="Pfam" id="PF02738">
    <property type="entry name" value="MoCoBD_1"/>
    <property type="match status" value="1"/>
</dbReference>
<protein>
    <recommendedName>
        <fullName evidence="1">Aldehyde oxidase/xanthine dehydrogenase first molybdopterin binding domain-containing protein</fullName>
    </recommendedName>
</protein>
<proteinExistence type="predicted"/>
<dbReference type="PANTHER" id="PTHR11908">
    <property type="entry name" value="XANTHINE DEHYDROGENASE"/>
    <property type="match status" value="1"/>
</dbReference>
<name>X0YB76_9ZZZZ</name>
<dbReference type="PANTHER" id="PTHR11908:SF157">
    <property type="entry name" value="XANTHINE DEHYDROGENASE SUBUNIT D-RELATED"/>
    <property type="match status" value="1"/>
</dbReference>
<dbReference type="InterPro" id="IPR016208">
    <property type="entry name" value="Ald_Oxase/xanthine_DH-like"/>
</dbReference>
<feature type="domain" description="Aldehyde oxidase/xanthine dehydrogenase first molybdopterin binding" evidence="1">
    <location>
        <begin position="57"/>
        <end position="236"/>
    </location>
</feature>
<organism evidence="2">
    <name type="scientific">marine sediment metagenome</name>
    <dbReference type="NCBI Taxonomy" id="412755"/>
    <lineage>
        <taxon>unclassified sequences</taxon>
        <taxon>metagenomes</taxon>
        <taxon>ecological metagenomes</taxon>
    </lineage>
</organism>
<dbReference type="InterPro" id="IPR008274">
    <property type="entry name" value="AldOxase/xan_DH_MoCoBD1"/>
</dbReference>
<comment type="caution">
    <text evidence="2">The sequence shown here is derived from an EMBL/GenBank/DDBJ whole genome shotgun (WGS) entry which is preliminary data.</text>
</comment>
<dbReference type="GO" id="GO:0016491">
    <property type="term" value="F:oxidoreductase activity"/>
    <property type="evidence" value="ECO:0007669"/>
    <property type="project" value="InterPro"/>
</dbReference>
<feature type="non-terminal residue" evidence="2">
    <location>
        <position position="1"/>
    </location>
</feature>
<dbReference type="EMBL" id="BARS01051072">
    <property type="protein sequence ID" value="GAG53115.1"/>
    <property type="molecule type" value="Genomic_DNA"/>
</dbReference>
<evidence type="ECO:0000259" key="1">
    <source>
        <dbReference type="Pfam" id="PF02738"/>
    </source>
</evidence>
<gene>
    <name evidence="2" type="ORF">S01H1_76131</name>
</gene>
<dbReference type="Gene3D" id="3.90.1170.50">
    <property type="entry name" value="Aldehyde oxidase/xanthine dehydrogenase, a/b hammerhead"/>
    <property type="match status" value="1"/>
</dbReference>
<dbReference type="Gene3D" id="3.30.365.10">
    <property type="entry name" value="Aldehyde oxidase/xanthine dehydrogenase, molybdopterin binding domain"/>
    <property type="match status" value="2"/>
</dbReference>
<dbReference type="AlphaFoldDB" id="X0YB76"/>